<comment type="catalytic activity">
    <reaction evidence="8 10">
        <text>deamido-NAD(+) + NH4(+) + ATP = AMP + diphosphate + NAD(+) + H(+)</text>
        <dbReference type="Rhea" id="RHEA:21188"/>
        <dbReference type="ChEBI" id="CHEBI:15378"/>
        <dbReference type="ChEBI" id="CHEBI:28938"/>
        <dbReference type="ChEBI" id="CHEBI:30616"/>
        <dbReference type="ChEBI" id="CHEBI:33019"/>
        <dbReference type="ChEBI" id="CHEBI:57540"/>
        <dbReference type="ChEBI" id="CHEBI:58437"/>
        <dbReference type="ChEBI" id="CHEBI:456215"/>
        <dbReference type="EC" id="6.3.1.5"/>
    </reaction>
</comment>
<comment type="function">
    <text evidence="8">Catalyzes the ATP-dependent amidation of deamido-NAD to form NAD. Uses ammonia as a nitrogen source.</text>
</comment>
<proteinExistence type="inferred from homology"/>
<feature type="binding site" evidence="8">
    <location>
        <position position="184"/>
    </location>
    <ligand>
        <name>ATP</name>
        <dbReference type="ChEBI" id="CHEBI:30616"/>
    </ligand>
</feature>
<dbReference type="GO" id="GO:0008795">
    <property type="term" value="F:NAD+ synthase activity"/>
    <property type="evidence" value="ECO:0007669"/>
    <property type="project" value="UniProtKB-UniRule"/>
</dbReference>
<dbReference type="HAMAP" id="MF_00193">
    <property type="entry name" value="NadE_ammonia_dep"/>
    <property type="match status" value="1"/>
</dbReference>
<keyword evidence="6 8" id="KW-0460">Magnesium</keyword>
<dbReference type="CDD" id="cd00553">
    <property type="entry name" value="NAD_synthase"/>
    <property type="match status" value="1"/>
</dbReference>
<dbReference type="Gene3D" id="3.40.50.620">
    <property type="entry name" value="HUPs"/>
    <property type="match status" value="1"/>
</dbReference>
<dbReference type="SUPFAM" id="SSF52402">
    <property type="entry name" value="Adenine nucleotide alpha hydrolases-like"/>
    <property type="match status" value="1"/>
</dbReference>
<feature type="domain" description="NAD/GMP synthase" evidence="11">
    <location>
        <begin position="24"/>
        <end position="245"/>
    </location>
</feature>
<evidence type="ECO:0000256" key="6">
    <source>
        <dbReference type="ARBA" id="ARBA00022842"/>
    </source>
</evidence>
<dbReference type="InterPro" id="IPR022310">
    <property type="entry name" value="NAD/GMP_synthase"/>
</dbReference>
<dbReference type="InterPro" id="IPR003694">
    <property type="entry name" value="NAD_synthase"/>
</dbReference>
<gene>
    <name evidence="8 12" type="primary">nadE</name>
</gene>
<dbReference type="EC" id="6.3.1.5" evidence="8 10"/>
<dbReference type="InterPro" id="IPR022926">
    <property type="entry name" value="NH(3)-dep_NAD(+)_synth"/>
</dbReference>
<feature type="binding site" description="in other chain" evidence="8">
    <location>
        <position position="113"/>
    </location>
    <ligand>
        <name>deamido-NAD(+)</name>
        <dbReference type="ChEBI" id="CHEBI:58437"/>
        <note>ligand shared between two neighboring subunits</note>
    </ligand>
</feature>
<comment type="subunit">
    <text evidence="8">Homodimer.</text>
</comment>
<keyword evidence="3 8" id="KW-0479">Metal-binding</keyword>
<dbReference type="AlphaFoldDB" id="Q3SAC7"/>
<dbReference type="NCBIfam" id="NF010587">
    <property type="entry name" value="PRK13980.1"/>
    <property type="match status" value="1"/>
</dbReference>
<evidence type="ECO:0000256" key="10">
    <source>
        <dbReference type="RuleBase" id="RU003812"/>
    </source>
</evidence>
<feature type="binding site" evidence="8">
    <location>
        <begin position="31"/>
        <end position="38"/>
    </location>
    <ligand>
        <name>ATP</name>
        <dbReference type="ChEBI" id="CHEBI:30616"/>
    </ligand>
</feature>
<dbReference type="GO" id="GO:0004359">
    <property type="term" value="F:glutaminase activity"/>
    <property type="evidence" value="ECO:0007669"/>
    <property type="project" value="InterPro"/>
</dbReference>
<keyword evidence="2 8" id="KW-0436">Ligase</keyword>
<dbReference type="UniPathway" id="UPA00253">
    <property type="reaction ID" value="UER00333"/>
</dbReference>
<evidence type="ECO:0000313" key="12">
    <source>
        <dbReference type="EMBL" id="AAZ32455.1"/>
    </source>
</evidence>
<evidence type="ECO:0000256" key="9">
    <source>
        <dbReference type="RuleBase" id="RU003811"/>
    </source>
</evidence>
<evidence type="ECO:0000256" key="4">
    <source>
        <dbReference type="ARBA" id="ARBA00022741"/>
    </source>
</evidence>
<feature type="binding site" evidence="8">
    <location>
        <position position="138"/>
    </location>
    <ligand>
        <name>Mg(2+)</name>
        <dbReference type="ChEBI" id="CHEBI:18420"/>
    </ligand>
</feature>
<protein>
    <recommendedName>
        <fullName evidence="8 10">NH(3)-dependent NAD(+) synthetase</fullName>
        <ecNumber evidence="8 10">6.3.1.5</ecNumber>
    </recommendedName>
</protein>
<comment type="pathway">
    <text evidence="8">Cofactor biosynthesis; NAD(+) biosynthesis; NAD(+) from deamido-NAD(+) (ammonia route): step 1/1.</text>
</comment>
<dbReference type="GO" id="GO:0009435">
    <property type="term" value="P:NAD+ biosynthetic process"/>
    <property type="evidence" value="ECO:0007669"/>
    <property type="project" value="UniProtKB-UniRule"/>
</dbReference>
<dbReference type="PANTHER" id="PTHR23090">
    <property type="entry name" value="NH 3 /GLUTAMINE-DEPENDENT NAD + SYNTHETASE"/>
    <property type="match status" value="1"/>
</dbReference>
<evidence type="ECO:0000256" key="2">
    <source>
        <dbReference type="ARBA" id="ARBA00022598"/>
    </source>
</evidence>
<dbReference type="EMBL" id="DQ118403">
    <property type="protein sequence ID" value="AAZ32455.1"/>
    <property type="molecule type" value="Genomic_DNA"/>
</dbReference>
<feature type="binding site" evidence="8">
    <location>
        <position position="153"/>
    </location>
    <ligand>
        <name>deamido-NAD(+)</name>
        <dbReference type="ChEBI" id="CHEBI:58437"/>
        <note>ligand shared between two neighboring subunits</note>
    </ligand>
</feature>
<sequence>MNLSPELPDYALDTITHFISDFVGDGKVVVGLSGGLDSAVVLKLCAMSLGPERVLAVHMPDSVTPEEESEDARNVAKEAEVEFREIRIDDAVETIADMAALESSGAVANLKARVRMSVLFGIANQESRLVAGTSNKSELLTGYFTKYGDGASDFAPIGDLYKTQVRALAEKIGIPERILKKAPSANLLPGQTDEAELGVDYDTLDEVLHGIELNLTPAEIMEIGEFDEALVSKIYALYLKSRHKRVLLYVPKLGVRTVNTDWRE</sequence>
<dbReference type="GO" id="GO:0003952">
    <property type="term" value="F:NAD+ synthase (glutamine-hydrolyzing) activity"/>
    <property type="evidence" value="ECO:0007669"/>
    <property type="project" value="InterPro"/>
</dbReference>
<organism evidence="12">
    <name type="scientific">uncultured euryarchaeote Alv-FOS1</name>
    <dbReference type="NCBI Taxonomy" id="337892"/>
    <lineage>
        <taxon>Archaea</taxon>
        <taxon>Methanobacteriati</taxon>
        <taxon>Methanobacteriota</taxon>
        <taxon>environmental samples</taxon>
    </lineage>
</organism>
<dbReference type="PANTHER" id="PTHR23090:SF9">
    <property type="entry name" value="GLUTAMINE-DEPENDENT NAD(+) SYNTHETASE"/>
    <property type="match status" value="1"/>
</dbReference>
<feature type="binding site" description="in other chain" evidence="8">
    <location>
        <position position="146"/>
    </location>
    <ligand>
        <name>deamido-NAD(+)</name>
        <dbReference type="ChEBI" id="CHEBI:58437"/>
        <note>ligand shared between two neighboring subunits</note>
    </ligand>
</feature>
<dbReference type="Pfam" id="PF02540">
    <property type="entry name" value="NAD_synthase"/>
    <property type="match status" value="1"/>
</dbReference>
<evidence type="ECO:0000256" key="8">
    <source>
        <dbReference type="HAMAP-Rule" id="MF_00193"/>
    </source>
</evidence>
<dbReference type="InterPro" id="IPR014729">
    <property type="entry name" value="Rossmann-like_a/b/a_fold"/>
</dbReference>
<feature type="binding site" description="in other chain" evidence="8">
    <location>
        <begin position="243"/>
        <end position="244"/>
    </location>
    <ligand>
        <name>deamido-NAD(+)</name>
        <dbReference type="ChEBI" id="CHEBI:58437"/>
        <note>ligand shared between two neighboring subunits</note>
    </ligand>
</feature>
<evidence type="ECO:0000256" key="1">
    <source>
        <dbReference type="ARBA" id="ARBA00005859"/>
    </source>
</evidence>
<evidence type="ECO:0000259" key="11">
    <source>
        <dbReference type="Pfam" id="PF02540"/>
    </source>
</evidence>
<feature type="binding site" evidence="8">
    <location>
        <position position="133"/>
    </location>
    <ligand>
        <name>ATP</name>
        <dbReference type="ChEBI" id="CHEBI:30616"/>
    </ligand>
</feature>
<evidence type="ECO:0000256" key="5">
    <source>
        <dbReference type="ARBA" id="ARBA00022840"/>
    </source>
</evidence>
<comment type="similarity">
    <text evidence="1 8 9">Belongs to the NAD synthetase family.</text>
</comment>
<dbReference type="GO" id="GO:0046872">
    <property type="term" value="F:metal ion binding"/>
    <property type="evidence" value="ECO:0007669"/>
    <property type="project" value="UniProtKB-KW"/>
</dbReference>
<evidence type="ECO:0000256" key="3">
    <source>
        <dbReference type="ARBA" id="ARBA00022723"/>
    </source>
</evidence>
<keyword evidence="7 8" id="KW-0520">NAD</keyword>
<name>Q3SAC7_9EURY</name>
<dbReference type="GO" id="GO:0005737">
    <property type="term" value="C:cytoplasm"/>
    <property type="evidence" value="ECO:0007669"/>
    <property type="project" value="InterPro"/>
</dbReference>
<evidence type="ECO:0000256" key="7">
    <source>
        <dbReference type="ARBA" id="ARBA00023027"/>
    </source>
</evidence>
<reference evidence="12" key="1">
    <citation type="submission" date="2005-07" db="EMBL/GenBank/DDBJ databases">
        <title>A hyperthermophilic lifestyle for uncultured Archaea of the DHVE2 lineage: evidence from environmental genomics.</title>
        <authorList>
            <person name="Moussard H."/>
            <person name="Hennecke G."/>
            <person name="Moreira D."/>
            <person name="Jouffe V."/>
            <person name="Lopez-Garcia P."/>
            <person name="Jeanthon C."/>
        </authorList>
    </citation>
    <scope>NUCLEOTIDE SEQUENCE</scope>
</reference>
<dbReference type="GO" id="GO:0005524">
    <property type="term" value="F:ATP binding"/>
    <property type="evidence" value="ECO:0007669"/>
    <property type="project" value="UniProtKB-UniRule"/>
</dbReference>
<dbReference type="NCBIfam" id="TIGR00552">
    <property type="entry name" value="nadE"/>
    <property type="match status" value="1"/>
</dbReference>
<feature type="binding site" evidence="8">
    <location>
        <position position="37"/>
    </location>
    <ligand>
        <name>Mg(2+)</name>
        <dbReference type="ChEBI" id="CHEBI:18420"/>
    </ligand>
</feature>
<accession>Q3SAC7</accession>
<feature type="binding site" evidence="8">
    <location>
        <position position="162"/>
    </location>
    <ligand>
        <name>ATP</name>
        <dbReference type="ChEBI" id="CHEBI:30616"/>
    </ligand>
</feature>
<keyword evidence="5 8" id="KW-0067">ATP-binding</keyword>
<dbReference type="FunFam" id="3.40.50.620:FF:000106">
    <property type="entry name" value="Glutamine-dependent NAD(+) synthetase"/>
    <property type="match status" value="1"/>
</dbReference>
<keyword evidence="4 8" id="KW-0547">Nucleotide-binding</keyword>